<evidence type="ECO:0000313" key="3">
    <source>
        <dbReference type="Proteomes" id="UP000232222"/>
    </source>
</evidence>
<dbReference type="InterPro" id="IPR025150">
    <property type="entry name" value="GH123_cat"/>
</dbReference>
<dbReference type="KEGG" id="efr:EFREU_v1c00150"/>
<sequence length="765" mass="89421">MLKTPIIKNLRNEGLNMKSKKTGLILMITLFLLSILIASAVPITINFLSLHNDWDKVWKKEYDYQEGTKETTKPKKPANEYVDYFFGDSLFKNDSFYEKNNTITYNGDWSQVKKTTVVNKDLICWKNDFQSKQLILFKINNNTIVKGLEINIKPLFNNFSSVTPPTVKVQFIKPIKARNNVSSSSIYKGTYYSFDEISTDSVLKTFAFPMQPILLSATTNNETTTGTFNYEVNINFKVNNELQLIQTEQKVVVVDKNVKVDNYGSHDVKDFGYESMIFSHNSQKFISKNWDSRTLAPTCNNDDLVIINNPSFDWNGYHYLDERYWFLKDDNVKGYEKWVRDCVDSLNMSYGYFTDFGLPYLKMIIQNHEENPNDLKSIEILNNQKGLEDLISNPNLSLQLSFEIFDKFVDFFKNSNYTKIYIPAIIRNNFNIALYYSSKNYPLINNRSPLPQVIFHNRFIDGKGFLTREAKVFYNDIFPKYLNQLAKHINNKIDSGEYLNFKGEPLKFFFSFDETKYEVNKFVWDIVQKEKLDNLFGSHVYAGWEYKVQNRSDQISTRLIDNWDELTLNPLPFLAWDNGKKIKEIINQRKTRGLITRFYSTWGEYPGSYLGSNPAESYWGPLLARSVNANGWHKFQLDGFRNDISLDNEDTSAVYEPGDAYQLYPGSGDGPNLSLRLVNFIESIKTVWKLNQLQKEGKFVVSDLLKNIKLTKNANQNTPYKWNLNYWNWTSLEKMNLKKDLRVSEQTEFVKIFIYEYTRNNLVVN</sequence>
<protein>
    <recommendedName>
        <fullName evidence="1">Glycoside hydrolase 123 catalytic domain-containing protein</fullName>
    </recommendedName>
</protein>
<reference evidence="2 3" key="1">
    <citation type="submission" date="2017-11" db="EMBL/GenBank/DDBJ databases">
        <title>Genome sequence of Entomoplasma freundtii BARC 318 (ATCC 51999).</title>
        <authorList>
            <person name="Lo W.-S."/>
            <person name="Gasparich G.E."/>
            <person name="Kuo C.-H."/>
        </authorList>
    </citation>
    <scope>NUCLEOTIDE SEQUENCE [LARGE SCALE GENOMIC DNA]</scope>
    <source>
        <strain evidence="2 3">BARC 318</strain>
    </source>
</reference>
<organism evidence="2 3">
    <name type="scientific">Entomoplasma freundtii</name>
    <dbReference type="NCBI Taxonomy" id="74700"/>
    <lineage>
        <taxon>Bacteria</taxon>
        <taxon>Bacillati</taxon>
        <taxon>Mycoplasmatota</taxon>
        <taxon>Mollicutes</taxon>
        <taxon>Entomoplasmatales</taxon>
        <taxon>Entomoplasmataceae</taxon>
        <taxon>Entomoplasma</taxon>
    </lineage>
</organism>
<gene>
    <name evidence="2" type="ORF">EFREU_v1c00150</name>
</gene>
<name>A0A2K8NQC3_9MOLU</name>
<keyword evidence="3" id="KW-1185">Reference proteome</keyword>
<dbReference type="Pfam" id="PF13320">
    <property type="entry name" value="GH123_cat"/>
    <property type="match status" value="1"/>
</dbReference>
<evidence type="ECO:0000259" key="1">
    <source>
        <dbReference type="Pfam" id="PF13320"/>
    </source>
</evidence>
<evidence type="ECO:0000313" key="2">
    <source>
        <dbReference type="EMBL" id="ATZ16042.1"/>
    </source>
</evidence>
<proteinExistence type="predicted"/>
<feature type="domain" description="Glycoside hydrolase 123 catalytic" evidence="1">
    <location>
        <begin position="399"/>
        <end position="691"/>
    </location>
</feature>
<dbReference type="AlphaFoldDB" id="A0A2K8NQC3"/>
<dbReference type="EMBL" id="CP024962">
    <property type="protein sequence ID" value="ATZ16042.1"/>
    <property type="molecule type" value="Genomic_DNA"/>
</dbReference>
<accession>A0A2K8NQC3</accession>
<dbReference type="RefSeq" id="WP_100609009.1">
    <property type="nucleotide sequence ID" value="NZ_CP024962.1"/>
</dbReference>
<dbReference type="Proteomes" id="UP000232222">
    <property type="component" value="Chromosome"/>
</dbReference>
<dbReference type="OrthoDB" id="387192at2"/>